<keyword evidence="1" id="KW-0732">Signal</keyword>
<evidence type="ECO:0000313" key="4">
    <source>
        <dbReference type="EMBL" id="TDT80559.1"/>
    </source>
</evidence>
<dbReference type="EMBL" id="SOBK01000022">
    <property type="protein sequence ID" value="TDT80559.1"/>
    <property type="molecule type" value="Genomic_DNA"/>
</dbReference>
<evidence type="ECO:0000259" key="2">
    <source>
        <dbReference type="PROSITE" id="PS50222"/>
    </source>
</evidence>
<sequence>MKKLILAAAFALLLCQPVAARTNYNVCFNSLDADADGSMSKGEFLVAFSEGDTSVFDRADADRDGVVTHEEWEAYKQAQGFEEHE</sequence>
<evidence type="ECO:0000313" key="5">
    <source>
        <dbReference type="Proteomes" id="UP000055611"/>
    </source>
</evidence>
<proteinExistence type="predicted"/>
<dbReference type="AlphaFoldDB" id="A0A140D9D8"/>
<protein>
    <submittedName>
        <fullName evidence="4">EF hand domain-containing protein</fullName>
    </submittedName>
</protein>
<dbReference type="PROSITE" id="PS00018">
    <property type="entry name" value="EF_HAND_1"/>
    <property type="match status" value="2"/>
</dbReference>
<keyword evidence="5" id="KW-1185">Reference proteome</keyword>
<name>A0A140D9D8_9BACT</name>
<dbReference type="Proteomes" id="UP000055611">
    <property type="component" value="Chromosome"/>
</dbReference>
<dbReference type="InterPro" id="IPR002048">
    <property type="entry name" value="EF_hand_dom"/>
</dbReference>
<feature type="domain" description="EF-hand" evidence="2">
    <location>
        <begin position="55"/>
        <end position="82"/>
    </location>
</feature>
<gene>
    <name evidence="3" type="ORF">AWY79_01130</name>
    <name evidence="4" type="ORF">EDC59_12217</name>
</gene>
<reference evidence="4 6" key="2">
    <citation type="submission" date="2019-03" db="EMBL/GenBank/DDBJ databases">
        <title>Genomic Encyclopedia of Type Strains, Phase IV (KMG-IV): sequencing the most valuable type-strain genomes for metagenomic binning, comparative biology and taxonomic classification.</title>
        <authorList>
            <person name="Goeker M."/>
        </authorList>
    </citation>
    <scope>NUCLEOTIDE SEQUENCE [LARGE SCALE GENOMIC DNA]</scope>
    <source>
        <strain evidence="4 6">DSM 101483</strain>
    </source>
</reference>
<dbReference type="OrthoDB" id="5465229at2"/>
<dbReference type="KEGG" id="dej:AWY79_01130"/>
<dbReference type="Pfam" id="PF13202">
    <property type="entry name" value="EF-hand_5"/>
    <property type="match status" value="1"/>
</dbReference>
<evidence type="ECO:0000256" key="1">
    <source>
        <dbReference type="SAM" id="SignalP"/>
    </source>
</evidence>
<dbReference type="InterPro" id="IPR018247">
    <property type="entry name" value="EF_Hand_1_Ca_BS"/>
</dbReference>
<feature type="domain" description="EF-hand" evidence="2">
    <location>
        <begin position="19"/>
        <end position="54"/>
    </location>
</feature>
<dbReference type="InterPro" id="IPR011992">
    <property type="entry name" value="EF-hand-dom_pair"/>
</dbReference>
<feature type="signal peptide" evidence="1">
    <location>
        <begin position="1"/>
        <end position="20"/>
    </location>
</feature>
<dbReference type="PROSITE" id="PS50222">
    <property type="entry name" value="EF_HAND_2"/>
    <property type="match status" value="2"/>
</dbReference>
<dbReference type="SUPFAM" id="SSF47473">
    <property type="entry name" value="EF-hand"/>
    <property type="match status" value="1"/>
</dbReference>
<dbReference type="EMBL" id="CP014206">
    <property type="protein sequence ID" value="AMK09805.1"/>
    <property type="molecule type" value="Genomic_DNA"/>
</dbReference>
<organism evidence="4 6">
    <name type="scientific">Pseudodesulfovibrio indicus</name>
    <dbReference type="NCBI Taxonomy" id="1716143"/>
    <lineage>
        <taxon>Bacteria</taxon>
        <taxon>Pseudomonadati</taxon>
        <taxon>Thermodesulfobacteriota</taxon>
        <taxon>Desulfovibrionia</taxon>
        <taxon>Desulfovibrionales</taxon>
        <taxon>Desulfovibrionaceae</taxon>
    </lineage>
</organism>
<dbReference type="Proteomes" id="UP000295506">
    <property type="component" value="Unassembled WGS sequence"/>
</dbReference>
<evidence type="ECO:0000313" key="3">
    <source>
        <dbReference type="EMBL" id="AMK09805.1"/>
    </source>
</evidence>
<dbReference type="RefSeq" id="WP_066799277.1">
    <property type="nucleotide sequence ID" value="NZ_CP014206.1"/>
</dbReference>
<evidence type="ECO:0000313" key="6">
    <source>
        <dbReference type="Proteomes" id="UP000295506"/>
    </source>
</evidence>
<dbReference type="Gene3D" id="1.10.238.10">
    <property type="entry name" value="EF-hand"/>
    <property type="match status" value="1"/>
</dbReference>
<accession>A0A140D9D8</accession>
<dbReference type="GO" id="GO:0005509">
    <property type="term" value="F:calcium ion binding"/>
    <property type="evidence" value="ECO:0007669"/>
    <property type="project" value="InterPro"/>
</dbReference>
<reference evidence="3 5" key="1">
    <citation type="journal article" date="2016" name="Front. Microbiol.">
        <title>Genome Sequence of the Piezophilic, Mesophilic Sulfate-Reducing Bacterium Desulfovibrio indicus J2T.</title>
        <authorList>
            <person name="Cao J."/>
            <person name="Maignien L."/>
            <person name="Shao Z."/>
            <person name="Alain K."/>
            <person name="Jebbar M."/>
        </authorList>
    </citation>
    <scope>NUCLEOTIDE SEQUENCE [LARGE SCALE GENOMIC DNA]</scope>
    <source>
        <strain evidence="3 5">J2</strain>
    </source>
</reference>
<feature type="chain" id="PRO_5044548693" evidence="1">
    <location>
        <begin position="21"/>
        <end position="85"/>
    </location>
</feature>